<sequence>MLVLVIAAGFVVFCHGNDKQVAETSVDTKGNYQLVATDGTLFTRSSLKGRPYITYFGYAACPDRCPTMLLRLADLRRQMRLAPQQLPIVFITVDPKHDTHERLAAFVKSLGQSIIALTGSAEVVNRVTDNAGVFVERRAQPDGTYRIEHTTNAYLYNADGDFWDTIAPSDSNAVLLKKLRGVLAIPSGAASASASDPPA</sequence>
<evidence type="ECO:0000256" key="1">
    <source>
        <dbReference type="ARBA" id="ARBA00010996"/>
    </source>
</evidence>
<keyword evidence="3" id="KW-1015">Disulfide bond</keyword>
<dbReference type="Pfam" id="PF02630">
    <property type="entry name" value="SCO1-SenC"/>
    <property type="match status" value="1"/>
</dbReference>
<feature type="disulfide bond" description="Redox-active" evidence="3">
    <location>
        <begin position="61"/>
        <end position="65"/>
    </location>
</feature>
<proteinExistence type="inferred from homology"/>
<evidence type="ECO:0000256" key="2">
    <source>
        <dbReference type="PIRSR" id="PIRSR603782-1"/>
    </source>
</evidence>
<evidence type="ECO:0000313" key="4">
    <source>
        <dbReference type="EMBL" id="MBB4613184.1"/>
    </source>
</evidence>
<protein>
    <submittedName>
        <fullName evidence="4">Protein SCO1/2</fullName>
    </submittedName>
</protein>
<comment type="caution">
    <text evidence="4">The sequence shown here is derived from an EMBL/GenBank/DDBJ whole genome shotgun (WGS) entry which is preliminary data.</text>
</comment>
<dbReference type="AlphaFoldDB" id="A0A7W7AB87"/>
<feature type="binding site" evidence="2">
    <location>
        <position position="65"/>
    </location>
    <ligand>
        <name>Cu cation</name>
        <dbReference type="ChEBI" id="CHEBI:23378"/>
    </ligand>
</feature>
<keyword evidence="5" id="KW-1185">Reference proteome</keyword>
<comment type="similarity">
    <text evidence="1">Belongs to the SCO1/2 family.</text>
</comment>
<reference evidence="4 5" key="1">
    <citation type="submission" date="2020-08" db="EMBL/GenBank/DDBJ databases">
        <title>Genomic Encyclopedia of Type Strains, Phase IV (KMG-IV): sequencing the most valuable type-strain genomes for metagenomic binning, comparative biology and taxonomic classification.</title>
        <authorList>
            <person name="Goeker M."/>
        </authorList>
    </citation>
    <scope>NUCLEOTIDE SEQUENCE [LARGE SCALE GENOMIC DNA]</scope>
    <source>
        <strain evidence="4 5">DSM 17507</strain>
    </source>
</reference>
<dbReference type="EMBL" id="JACHOA010000002">
    <property type="protein sequence ID" value="MBB4613184.1"/>
    <property type="molecule type" value="Genomic_DNA"/>
</dbReference>
<dbReference type="InterPro" id="IPR036249">
    <property type="entry name" value="Thioredoxin-like_sf"/>
</dbReference>
<feature type="binding site" evidence="2">
    <location>
        <position position="61"/>
    </location>
    <ligand>
        <name>Cu cation</name>
        <dbReference type="ChEBI" id="CHEBI:23378"/>
    </ligand>
</feature>
<dbReference type="Gene3D" id="3.40.30.10">
    <property type="entry name" value="Glutaredoxin"/>
    <property type="match status" value="1"/>
</dbReference>
<dbReference type="SUPFAM" id="SSF52833">
    <property type="entry name" value="Thioredoxin-like"/>
    <property type="match status" value="1"/>
</dbReference>
<dbReference type="GO" id="GO:0046872">
    <property type="term" value="F:metal ion binding"/>
    <property type="evidence" value="ECO:0007669"/>
    <property type="project" value="UniProtKB-KW"/>
</dbReference>
<name>A0A7W7AB87_9SPHN</name>
<dbReference type="InterPro" id="IPR003782">
    <property type="entry name" value="SCO1/SenC"/>
</dbReference>
<gene>
    <name evidence="4" type="ORF">GGR37_001443</name>
</gene>
<evidence type="ECO:0000256" key="3">
    <source>
        <dbReference type="PIRSR" id="PIRSR603782-2"/>
    </source>
</evidence>
<dbReference type="PANTHER" id="PTHR12151:SF25">
    <property type="entry name" value="LINALOOL DEHYDRATASE_ISOMERASE DOMAIN-CONTAINING PROTEIN"/>
    <property type="match status" value="1"/>
</dbReference>
<dbReference type="Proteomes" id="UP000538566">
    <property type="component" value="Unassembled WGS sequence"/>
</dbReference>
<organism evidence="4 5">
    <name type="scientific">Novosphingobium taihuense</name>
    <dbReference type="NCBI Taxonomy" id="260085"/>
    <lineage>
        <taxon>Bacteria</taxon>
        <taxon>Pseudomonadati</taxon>
        <taxon>Pseudomonadota</taxon>
        <taxon>Alphaproteobacteria</taxon>
        <taxon>Sphingomonadales</taxon>
        <taxon>Sphingomonadaceae</taxon>
        <taxon>Novosphingobium</taxon>
    </lineage>
</organism>
<feature type="binding site" evidence="2">
    <location>
        <position position="149"/>
    </location>
    <ligand>
        <name>Cu cation</name>
        <dbReference type="ChEBI" id="CHEBI:23378"/>
    </ligand>
</feature>
<evidence type="ECO:0000313" key="5">
    <source>
        <dbReference type="Proteomes" id="UP000538566"/>
    </source>
</evidence>
<keyword evidence="2" id="KW-0186">Copper</keyword>
<keyword evidence="2" id="KW-0479">Metal-binding</keyword>
<dbReference type="CDD" id="cd02968">
    <property type="entry name" value="SCO"/>
    <property type="match status" value="1"/>
</dbReference>
<dbReference type="PANTHER" id="PTHR12151">
    <property type="entry name" value="ELECTRON TRANSPORT PROTIN SCO1/SENC FAMILY MEMBER"/>
    <property type="match status" value="1"/>
</dbReference>
<accession>A0A7W7AB87</accession>